<protein>
    <submittedName>
        <fullName evidence="1">Uncharacterized protein</fullName>
    </submittedName>
</protein>
<proteinExistence type="predicted"/>
<accession>A0A7I7P1Y3</accession>
<reference evidence="1 2" key="1">
    <citation type="journal article" date="2019" name="Emerg. Microbes Infect.">
        <title>Comprehensive subspecies identification of 175 nontuberculous mycobacteria species based on 7547 genomic profiles.</title>
        <authorList>
            <person name="Matsumoto Y."/>
            <person name="Kinjo T."/>
            <person name="Motooka D."/>
            <person name="Nabeya D."/>
            <person name="Jung N."/>
            <person name="Uechi K."/>
            <person name="Horii T."/>
            <person name="Iida T."/>
            <person name="Fujita J."/>
            <person name="Nakamura S."/>
        </authorList>
    </citation>
    <scope>NUCLEOTIDE SEQUENCE [LARGE SCALE GENOMIC DNA]</scope>
    <source>
        <strain evidence="1 2">JCM 16018</strain>
    </source>
</reference>
<evidence type="ECO:0000313" key="1">
    <source>
        <dbReference type="EMBL" id="BBY02504.1"/>
    </source>
</evidence>
<name>A0A7I7P1Y3_9MYCO</name>
<dbReference type="EMBL" id="AP022582">
    <property type="protein sequence ID" value="BBY02504.1"/>
    <property type="molecule type" value="Genomic_DNA"/>
</dbReference>
<dbReference type="AlphaFoldDB" id="A0A7I7P1Y3"/>
<keyword evidence="2" id="KW-1185">Reference proteome</keyword>
<organism evidence="1 2">
    <name type="scientific">Mycobacterium seoulense</name>
    <dbReference type="NCBI Taxonomy" id="386911"/>
    <lineage>
        <taxon>Bacteria</taxon>
        <taxon>Bacillati</taxon>
        <taxon>Actinomycetota</taxon>
        <taxon>Actinomycetes</taxon>
        <taxon>Mycobacteriales</taxon>
        <taxon>Mycobacteriaceae</taxon>
        <taxon>Mycobacterium</taxon>
    </lineage>
</organism>
<sequence length="122" mass="13704">MSVAKSLFLVMTNPVEGQDDAFNEWYDIRHVREVLALPGVVAAQRYVLSEVKVREEDLPAPLPPPAHRYLVIYELDREPDQVMAEWLKGTAAGTLTLGETLDLNTVSVTGWTPRGERREADN</sequence>
<evidence type="ECO:0000313" key="2">
    <source>
        <dbReference type="Proteomes" id="UP000466632"/>
    </source>
</evidence>
<dbReference type="KEGG" id="mseo:MSEO_30030"/>
<dbReference type="Proteomes" id="UP000466632">
    <property type="component" value="Chromosome"/>
</dbReference>
<gene>
    <name evidence="1" type="ORF">MSEO_30030</name>
</gene>